<dbReference type="InterPro" id="IPR029044">
    <property type="entry name" value="Nucleotide-diphossugar_trans"/>
</dbReference>
<sequence length="356" mass="40679">MKKVSVIIPVFGAEKYIAATLRSVLEQTYKNFEVLIIDDGSLDRSIEICQQFTDARIKIIRQENRGLAGARNTGIRHAQGEYLALIDADDLWLPEKLEKHIAHLEKSPAVGVSFSRSAFIDDVGQPLGTYHMPKLSGITPPYLLCHDPVGNGSAGVYRREVFEGIKFQDNLHGFVENFYFEERFRMSQDMELLLRIALQTPWQIEGIPEALTLYRVTDGTLSCNWFKKIEAWEKVIERVRSYAPELIARRANQSRAYQIRHLARRAVRLQAEGIIAVELINLALATHWRILFEEPRPTLMTLVAAYLLWLLPQSAYTNIEIIVAKITGFIQRRYILESPSRSATYVETRHGASLHT</sequence>
<evidence type="ECO:0000259" key="1">
    <source>
        <dbReference type="Pfam" id="PF00535"/>
    </source>
</evidence>
<accession>A0A139X7A6</accession>
<dbReference type="CDD" id="cd00761">
    <property type="entry name" value="Glyco_tranf_GTA_type"/>
    <property type="match status" value="1"/>
</dbReference>
<dbReference type="STRING" id="128403.WA1_26080"/>
<dbReference type="OrthoDB" id="9812327at2"/>
<dbReference type="GO" id="GO:0016758">
    <property type="term" value="F:hexosyltransferase activity"/>
    <property type="evidence" value="ECO:0007669"/>
    <property type="project" value="UniProtKB-ARBA"/>
</dbReference>
<protein>
    <submittedName>
        <fullName evidence="2">Glucosyl transferase</fullName>
    </submittedName>
</protein>
<keyword evidence="2" id="KW-0808">Transferase</keyword>
<dbReference type="SUPFAM" id="SSF53448">
    <property type="entry name" value="Nucleotide-diphospho-sugar transferases"/>
    <property type="match status" value="1"/>
</dbReference>
<name>A0A139X7A6_9CYAN</name>
<dbReference type="InterPro" id="IPR001173">
    <property type="entry name" value="Glyco_trans_2-like"/>
</dbReference>
<proteinExistence type="predicted"/>
<reference evidence="2 3" key="1">
    <citation type="journal article" date="2013" name="Genome Biol. Evol.">
        <title>Genomes of Stigonematalean cyanobacteria (subsection V) and the evolution of oxygenic photosynthesis from prokaryotes to plastids.</title>
        <authorList>
            <person name="Dagan T."/>
            <person name="Roettger M."/>
            <person name="Stucken K."/>
            <person name="Landan G."/>
            <person name="Koch R."/>
            <person name="Major P."/>
            <person name="Gould S.B."/>
            <person name="Goremykin V.V."/>
            <person name="Rippka R."/>
            <person name="Tandeau de Marsac N."/>
            <person name="Gugger M."/>
            <person name="Lockhart P.J."/>
            <person name="Allen J.F."/>
            <person name="Brune I."/>
            <person name="Maus I."/>
            <person name="Puhler A."/>
            <person name="Martin W.F."/>
        </authorList>
    </citation>
    <scope>NUCLEOTIDE SEQUENCE [LARGE SCALE GENOMIC DNA]</scope>
    <source>
        <strain evidence="2 3">PCC 7110</strain>
    </source>
</reference>
<dbReference type="Pfam" id="PF00535">
    <property type="entry name" value="Glycos_transf_2"/>
    <property type="match status" value="1"/>
</dbReference>
<evidence type="ECO:0000313" key="3">
    <source>
        <dbReference type="Proteomes" id="UP000076925"/>
    </source>
</evidence>
<comment type="caution">
    <text evidence="2">The sequence shown here is derived from an EMBL/GenBank/DDBJ whole genome shotgun (WGS) entry which is preliminary data.</text>
</comment>
<feature type="domain" description="Glycosyltransferase 2-like" evidence="1">
    <location>
        <begin position="5"/>
        <end position="163"/>
    </location>
</feature>
<dbReference type="PANTHER" id="PTHR22916">
    <property type="entry name" value="GLYCOSYLTRANSFERASE"/>
    <property type="match status" value="1"/>
</dbReference>
<dbReference type="RefSeq" id="WP_017746957.1">
    <property type="nucleotide sequence ID" value="NZ_KQ976354.1"/>
</dbReference>
<keyword evidence="3" id="KW-1185">Reference proteome</keyword>
<gene>
    <name evidence="2" type="ORF">WA1_26080</name>
</gene>
<dbReference type="AlphaFoldDB" id="A0A139X7A6"/>
<evidence type="ECO:0000313" key="2">
    <source>
        <dbReference type="EMBL" id="KYC40589.1"/>
    </source>
</evidence>
<dbReference type="PANTHER" id="PTHR22916:SF3">
    <property type="entry name" value="UDP-GLCNAC:BETAGAL BETA-1,3-N-ACETYLGLUCOSAMINYLTRANSFERASE-LIKE PROTEIN 1"/>
    <property type="match status" value="1"/>
</dbReference>
<dbReference type="Gene3D" id="3.90.550.10">
    <property type="entry name" value="Spore Coat Polysaccharide Biosynthesis Protein SpsA, Chain A"/>
    <property type="match status" value="1"/>
</dbReference>
<organism evidence="2 3">
    <name type="scientific">Scytonema hofmannii PCC 7110</name>
    <dbReference type="NCBI Taxonomy" id="128403"/>
    <lineage>
        <taxon>Bacteria</taxon>
        <taxon>Bacillati</taxon>
        <taxon>Cyanobacteriota</taxon>
        <taxon>Cyanophyceae</taxon>
        <taxon>Nostocales</taxon>
        <taxon>Scytonemataceae</taxon>
        <taxon>Scytonema</taxon>
    </lineage>
</organism>
<dbReference type="EMBL" id="ANNX02000027">
    <property type="protein sequence ID" value="KYC40589.1"/>
    <property type="molecule type" value="Genomic_DNA"/>
</dbReference>
<dbReference type="Proteomes" id="UP000076925">
    <property type="component" value="Unassembled WGS sequence"/>
</dbReference>